<dbReference type="Pfam" id="PF21250">
    <property type="entry name" value="SOGP_2nd"/>
    <property type="match status" value="1"/>
</dbReference>
<name>A0A940SS06_9ENTE</name>
<evidence type="ECO:0000256" key="2">
    <source>
        <dbReference type="ARBA" id="ARBA00022679"/>
    </source>
</evidence>
<dbReference type="EMBL" id="JAEEGA010000006">
    <property type="protein sequence ID" value="MBP1041397.1"/>
    <property type="molecule type" value="Genomic_DNA"/>
</dbReference>
<dbReference type="PANTHER" id="PTHR37469">
    <property type="entry name" value="CELLOBIONIC ACID PHOSPHORYLASE-RELATED"/>
    <property type="match status" value="1"/>
</dbReference>
<keyword evidence="2" id="KW-0808">Transferase</keyword>
<evidence type="ECO:0000259" key="4">
    <source>
        <dbReference type="Pfam" id="PF21250"/>
    </source>
</evidence>
<evidence type="ECO:0000259" key="6">
    <source>
        <dbReference type="Pfam" id="PF21958"/>
    </source>
</evidence>
<feature type="domain" description="SOGP N-terminal" evidence="6">
    <location>
        <begin position="14"/>
        <end position="236"/>
    </location>
</feature>
<dbReference type="AlphaFoldDB" id="A0A940SS06"/>
<feature type="domain" description="Glycoside phosphorylase super sandwich" evidence="4">
    <location>
        <begin position="299"/>
        <end position="549"/>
    </location>
</feature>
<accession>A0A940SS06</accession>
<dbReference type="GO" id="GO:0016757">
    <property type="term" value="F:glycosyltransferase activity"/>
    <property type="evidence" value="ECO:0007669"/>
    <property type="project" value="UniProtKB-KW"/>
</dbReference>
<keyword evidence="1" id="KW-0328">Glycosyltransferase</keyword>
<keyword evidence="8" id="KW-1185">Reference proteome</keyword>
<evidence type="ECO:0000313" key="7">
    <source>
        <dbReference type="EMBL" id="MBP1041397.1"/>
    </source>
</evidence>
<dbReference type="Proteomes" id="UP000674938">
    <property type="component" value="Unassembled WGS sequence"/>
</dbReference>
<comment type="caution">
    <text evidence="7">The sequence shown here is derived from an EMBL/GenBank/DDBJ whole genome shotgun (WGS) entry which is preliminary data.</text>
</comment>
<feature type="domain" description="Glycoside phosphorylase C-terminal" evidence="5">
    <location>
        <begin position="1019"/>
        <end position="1092"/>
    </location>
</feature>
<evidence type="ECO:0000313" key="8">
    <source>
        <dbReference type="Proteomes" id="UP000674938"/>
    </source>
</evidence>
<gene>
    <name evidence="7" type="ORF">I6N95_10310</name>
</gene>
<dbReference type="Pfam" id="PF17167">
    <property type="entry name" value="Glyco_hydro_94"/>
    <property type="match status" value="1"/>
</dbReference>
<dbReference type="InterPro" id="IPR048771">
    <property type="entry name" value="SOGP_2nd"/>
</dbReference>
<evidence type="ECO:0000259" key="5">
    <source>
        <dbReference type="Pfam" id="PF21270"/>
    </source>
</evidence>
<organism evidence="7 8">
    <name type="scientific">Vagococcus allomyrinae</name>
    <dbReference type="NCBI Taxonomy" id="2794353"/>
    <lineage>
        <taxon>Bacteria</taxon>
        <taxon>Bacillati</taxon>
        <taxon>Bacillota</taxon>
        <taxon>Bacilli</taxon>
        <taxon>Lactobacillales</taxon>
        <taxon>Enterococcaceae</taxon>
        <taxon>Vagococcus</taxon>
    </lineage>
</organism>
<proteinExistence type="predicted"/>
<dbReference type="Pfam" id="PF21958">
    <property type="entry name" value="SOGP_N"/>
    <property type="match status" value="1"/>
</dbReference>
<dbReference type="GO" id="GO:0005975">
    <property type="term" value="P:carbohydrate metabolic process"/>
    <property type="evidence" value="ECO:0007669"/>
    <property type="project" value="InterPro"/>
</dbReference>
<dbReference type="PANTHER" id="PTHR37469:SF2">
    <property type="entry name" value="CELLOBIONIC ACID PHOSPHORYLASE"/>
    <property type="match status" value="1"/>
</dbReference>
<feature type="domain" description="Glycosyl hydrolase 94 catalytic" evidence="3">
    <location>
        <begin position="624"/>
        <end position="967"/>
    </location>
</feature>
<dbReference type="InterPro" id="IPR048773">
    <property type="entry name" value="SOGP_C"/>
</dbReference>
<dbReference type="InterPro" id="IPR033432">
    <property type="entry name" value="GH94_catalytic"/>
</dbReference>
<dbReference type="RefSeq" id="WP_209527309.1">
    <property type="nucleotide sequence ID" value="NZ_JAEEGA010000006.1"/>
</dbReference>
<dbReference type="InterPro" id="IPR052047">
    <property type="entry name" value="GH94_Enzymes"/>
</dbReference>
<dbReference type="Pfam" id="PF21270">
    <property type="entry name" value="SOGP_4th"/>
    <property type="match status" value="1"/>
</dbReference>
<dbReference type="InterPro" id="IPR012341">
    <property type="entry name" value="6hp_glycosidase-like_sf"/>
</dbReference>
<reference evidence="7" key="1">
    <citation type="submission" date="2020-12" db="EMBL/GenBank/DDBJ databases">
        <title>Vagococcus allomyrinae sp. nov. and Enterococcus lavae sp. nov., isolated from the larvae of Allomyrina dichotoma.</title>
        <authorList>
            <person name="Lee S.D."/>
        </authorList>
    </citation>
    <scope>NUCLEOTIDE SEQUENCE</scope>
    <source>
        <strain evidence="7">BWB3-3</strain>
    </source>
</reference>
<evidence type="ECO:0000259" key="3">
    <source>
        <dbReference type="Pfam" id="PF17167"/>
    </source>
</evidence>
<dbReference type="InterPro" id="IPR053831">
    <property type="entry name" value="SOGP_N"/>
</dbReference>
<evidence type="ECO:0000256" key="1">
    <source>
        <dbReference type="ARBA" id="ARBA00022676"/>
    </source>
</evidence>
<dbReference type="InterPro" id="IPR008928">
    <property type="entry name" value="6-hairpin_glycosidase_sf"/>
</dbReference>
<dbReference type="Gene3D" id="1.50.10.10">
    <property type="match status" value="1"/>
</dbReference>
<protein>
    <submittedName>
        <fullName evidence="7">Cellobiose phosphorylase</fullName>
    </submittedName>
</protein>
<sequence length="1110" mass="125240">MSELCLKEGLTSFQFLTTGDLGQATIGRAQLNQVKGNLLDGSMTNLYLRMKEGNQISHYPLIGVRSQSEFAIGDNQATWQGEVAGVTYLVTFTLGMDNTWFWDVQLEGDGQKVDVILGQDIGLATVDSLLANEAYISQYVDYKVFDGNHGKVVCARQNQDQGGFFPYLQLGSLTGAAHFSTDGYQFFGKAFKMTNQPSVLAERTLADEIYQYEMGYIALQSQEITLNGQAHINFYGVAAENHADKISELEHQEQVMAIYETIRQAKTATSAVKQTKRSAEAFKIINGLPLEAREIADLYPNRKLEEVAEDGLLSFFGENDEHIVLQGKEMQVERSHGHIIMSGKQVDAREEVLTSTSYMYGAFQAQVVLGNTSMNKFISNVRNPLNFFKATGQRIYLKNQGIYQLLGMPSLYEVGFNYSKWVYKFADDQLEVVVYSMTEAPEIELTVTSKRQQSYDILVTQEVICDDVQTANKPELTYDLKHVIARPNNHSLAFAKYPKLAYQLAWSASGQAIDNQVWFTEATDRQLVDLNLVTIEFKDVKDLNMTVQGSLTGELITANQGFTEAKADYQAYIKQLNNQFNLSSSVSQKAIEVERFNTVINWYTHNMLVHYLVPHGLEQFGGAAWGTRDVCQGPVEFFLATQNYDVVKNILLILFSHQFEETGNWPQWFMFDEFAEITAGESHGDIIVWPLKVVADYLHTTNDYSILDEKIPYMNYQTKTFTKETYTLMEHVEREISYIEDNFLPNTYLSCYGDGDWDDTLQPFDSRLKEDMASTWTVALTYQTLRNFSQAIAEKLPKRAAYLAKLAENVGADYRQYMLKDGILPGFILQENDTFDYIVHPHDTKTGIDYRLLPMTRSMISELFTAAEVDRHLQVINDNLLFPDGVHLMSQPANYDGGVSTYFKRAEQAANFGREVGLQYVHAHIRYSEAMAKLGHAEEMWQALSVINPILIQDYVPNAEIRQSNAYFSSSDGKFNTRYEAAAGFKELQTGQRAVKGGWRIYSSGPGIYINQLISNLLGIRVENQQLVIDPVIAADLGTVTFEFAFLGQPLTIVYGQGEASSLTINGQKVDTASLKRTANRYRQGGVIISQEDLAGYQKPGQKTRIEYSK</sequence>
<dbReference type="SUPFAM" id="SSF48208">
    <property type="entry name" value="Six-hairpin glycosidases"/>
    <property type="match status" value="1"/>
</dbReference>